<dbReference type="Pfam" id="PF13799">
    <property type="entry name" value="DUF4183"/>
    <property type="match status" value="1"/>
</dbReference>
<dbReference type="EMBL" id="JBJHZX010000043">
    <property type="protein sequence ID" value="MFL0197971.1"/>
    <property type="molecule type" value="Genomic_DNA"/>
</dbReference>
<gene>
    <name evidence="2" type="ORF">ACJDU8_20740</name>
</gene>
<evidence type="ECO:0000313" key="3">
    <source>
        <dbReference type="Proteomes" id="UP001623660"/>
    </source>
</evidence>
<dbReference type="Proteomes" id="UP001623660">
    <property type="component" value="Unassembled WGS sequence"/>
</dbReference>
<sequence>MSSPDPINISANLFKNDSGDFTNLFLGLGPNSYNNLFINGILQIDEVYSVSLNTLTLNTESTTIYKGTPITLEIIQFSALVS</sequence>
<protein>
    <submittedName>
        <fullName evidence="2">DUF4183 domain-containing protein</fullName>
    </submittedName>
</protein>
<accession>A0ABW8SRM7</accession>
<comment type="caution">
    <text evidence="2">The sequence shown here is derived from an EMBL/GenBank/DDBJ whole genome shotgun (WGS) entry which is preliminary data.</text>
</comment>
<evidence type="ECO:0000259" key="1">
    <source>
        <dbReference type="Pfam" id="PF13799"/>
    </source>
</evidence>
<organism evidence="2 3">
    <name type="scientific">Candidatus Clostridium eludens</name>
    <dbReference type="NCBI Taxonomy" id="3381663"/>
    <lineage>
        <taxon>Bacteria</taxon>
        <taxon>Bacillati</taxon>
        <taxon>Bacillota</taxon>
        <taxon>Clostridia</taxon>
        <taxon>Eubacteriales</taxon>
        <taxon>Clostridiaceae</taxon>
        <taxon>Clostridium</taxon>
    </lineage>
</organism>
<evidence type="ECO:0000313" key="2">
    <source>
        <dbReference type="EMBL" id="MFL0197971.1"/>
    </source>
</evidence>
<feature type="domain" description="DUF4183" evidence="1">
    <location>
        <begin position="14"/>
        <end position="74"/>
    </location>
</feature>
<keyword evidence="3" id="KW-1185">Reference proteome</keyword>
<reference evidence="2 3" key="1">
    <citation type="submission" date="2024-11" db="EMBL/GenBank/DDBJ databases">
        <authorList>
            <person name="Heng Y.C."/>
            <person name="Lim A.C.H."/>
            <person name="Lee J.K.Y."/>
            <person name="Kittelmann S."/>
        </authorList>
    </citation>
    <scope>NUCLEOTIDE SEQUENCE [LARGE SCALE GENOMIC DNA]</scope>
    <source>
        <strain evidence="2 3">WILCCON 0269</strain>
    </source>
</reference>
<dbReference type="RefSeq" id="WP_406794112.1">
    <property type="nucleotide sequence ID" value="NZ_JBJHZX010000043.1"/>
</dbReference>
<dbReference type="InterPro" id="IPR025237">
    <property type="entry name" value="DUF4183"/>
</dbReference>
<name>A0ABW8SRM7_9CLOT</name>
<proteinExistence type="predicted"/>